<organism evidence="1 2">
    <name type="scientific">Mycoplasma haemofelis (strain Langford 1)</name>
    <name type="common">Haemobartonella felis</name>
    <dbReference type="NCBI Taxonomy" id="941640"/>
    <lineage>
        <taxon>Bacteria</taxon>
        <taxon>Bacillati</taxon>
        <taxon>Mycoplasmatota</taxon>
        <taxon>Mollicutes</taxon>
        <taxon>Mycoplasmataceae</taxon>
        <taxon>Mycoplasma</taxon>
    </lineage>
</organism>
<accession>E8ZH49</accession>
<name>E8ZH49_MYCHL</name>
<evidence type="ECO:0000313" key="1">
    <source>
        <dbReference type="EMBL" id="CBY92470.1"/>
    </source>
</evidence>
<sequence>MSSLAFKAAAGAASVGGVVGGGILVNNHLLSKDDNRSTIGELIAKSKTKIAVSEDAKWNELWTKYKSENQNKGKGQDDWKLEEWEGSNNPETIPNSYKSKCVALSGEKVEGEGDSKYLEFLKRCVRDKNVGDLLKGFTLLSTSGDDTKWKNRFKKYKVAKSGETYPIAEIALEANDSEETSDHLKKLKEGCSKQWSKSVTGSEEESYLEAVKTWCSAEVTTHDS</sequence>
<keyword evidence="2" id="KW-1185">Reference proteome</keyword>
<dbReference type="HOGENOM" id="CLU_098620_1_0_14"/>
<dbReference type="KEGG" id="mha:HF1_04620"/>
<dbReference type="AlphaFoldDB" id="E8ZH49"/>
<gene>
    <name evidence="1" type="ordered locus">HF1_04620</name>
</gene>
<evidence type="ECO:0000313" key="2">
    <source>
        <dbReference type="Proteomes" id="UP000008637"/>
    </source>
</evidence>
<dbReference type="EMBL" id="FR773153">
    <property type="protein sequence ID" value="CBY92470.1"/>
    <property type="molecule type" value="Genomic_DNA"/>
</dbReference>
<proteinExistence type="predicted"/>
<dbReference type="Proteomes" id="UP000008637">
    <property type="component" value="Chromosome"/>
</dbReference>
<reference evidence="1 2" key="1">
    <citation type="journal article" date="2011" name="J. Bacteriol.">
        <title>Complete genome sequence of Mycoplasma haemofelis, a hemotropic mycoplasma.</title>
        <authorList>
            <person name="Barker E.N."/>
            <person name="Helps C.R."/>
            <person name="Peters I.R."/>
            <person name="Darby A.C."/>
            <person name="Radford A.D."/>
            <person name="Tasker S."/>
        </authorList>
    </citation>
    <scope>NUCLEOTIDE SEQUENCE [LARGE SCALE GENOMIC DNA]</scope>
    <source>
        <strain evidence="1 2">Langford 1</strain>
    </source>
</reference>
<protein>
    <submittedName>
        <fullName evidence="1">Uncharacterized protein</fullName>
    </submittedName>
</protein>